<comment type="caution">
    <text evidence="2">The sequence shown here is derived from an EMBL/GenBank/DDBJ whole genome shotgun (WGS) entry which is preliminary data.</text>
</comment>
<keyword evidence="1" id="KW-0472">Membrane</keyword>
<dbReference type="Gene3D" id="2.160.20.80">
    <property type="entry name" value="E3 ubiquitin-protein ligase SopA"/>
    <property type="match status" value="1"/>
</dbReference>
<dbReference type="InterPro" id="IPR001646">
    <property type="entry name" value="5peptide_repeat"/>
</dbReference>
<feature type="transmembrane region" description="Helical" evidence="1">
    <location>
        <begin position="16"/>
        <end position="37"/>
    </location>
</feature>
<keyword evidence="1" id="KW-1133">Transmembrane helix</keyword>
<sequence>MTVEQAKSINDARVSLIQLVGGIGLVGGLIYTARTFALTRFTQRADRFTKAVEQIGDESEAVRAGGVHSMWRLTTEDENYWPAVLNVLTALVRQRAKRGTVVNTDVQAALTLIGDRPVTAAARRPLDLRGVHLPGALLMGANLSGAWLDGSNLAGADLTDARLGRARLISANLDDADLSAADFSEADLKKAKLRRANFYKTVLYSADIAGSSLQGARHLTDEQLRTTYGEPSGAEPT</sequence>
<proteinExistence type="predicted"/>
<keyword evidence="1" id="KW-0812">Transmembrane</keyword>
<dbReference type="PANTHER" id="PTHR14136:SF17">
    <property type="entry name" value="BTB_POZ DOMAIN-CONTAINING PROTEIN KCTD9"/>
    <property type="match status" value="1"/>
</dbReference>
<dbReference type="InterPro" id="IPR051082">
    <property type="entry name" value="Pentapeptide-BTB/POZ_domain"/>
</dbReference>
<name>A0A1A0VRG5_MYCPR</name>
<dbReference type="AlphaFoldDB" id="A0A1A0VRG5"/>
<organism evidence="2 3">
    <name type="scientific">Mycolicibacterium peregrinum</name>
    <name type="common">Mycobacterium peregrinum</name>
    <dbReference type="NCBI Taxonomy" id="43304"/>
    <lineage>
        <taxon>Bacteria</taxon>
        <taxon>Bacillati</taxon>
        <taxon>Actinomycetota</taxon>
        <taxon>Actinomycetes</taxon>
        <taxon>Mycobacteriales</taxon>
        <taxon>Mycobacteriaceae</taxon>
        <taxon>Mycolicibacterium</taxon>
    </lineage>
</organism>
<dbReference type="RefSeq" id="WP_064885767.1">
    <property type="nucleotide sequence ID" value="NZ_LZSY01000140.1"/>
</dbReference>
<dbReference type="EMBL" id="LZSY01000140">
    <property type="protein sequence ID" value="OBB85813.1"/>
    <property type="molecule type" value="Genomic_DNA"/>
</dbReference>
<evidence type="ECO:0000313" key="2">
    <source>
        <dbReference type="EMBL" id="OBB85813.1"/>
    </source>
</evidence>
<accession>A0A1A0VRG5</accession>
<evidence type="ECO:0000313" key="3">
    <source>
        <dbReference type="Proteomes" id="UP000094008"/>
    </source>
</evidence>
<protein>
    <recommendedName>
        <fullName evidence="4">Pentapeptide repeat-containing protein</fullName>
    </recommendedName>
</protein>
<evidence type="ECO:0008006" key="4">
    <source>
        <dbReference type="Google" id="ProtNLM"/>
    </source>
</evidence>
<dbReference type="PANTHER" id="PTHR14136">
    <property type="entry name" value="BTB_POZ DOMAIN-CONTAINING PROTEIN KCTD9"/>
    <property type="match status" value="1"/>
</dbReference>
<dbReference type="SUPFAM" id="SSF141571">
    <property type="entry name" value="Pentapeptide repeat-like"/>
    <property type="match status" value="1"/>
</dbReference>
<evidence type="ECO:0000256" key="1">
    <source>
        <dbReference type="SAM" id="Phobius"/>
    </source>
</evidence>
<dbReference type="Pfam" id="PF00805">
    <property type="entry name" value="Pentapeptide"/>
    <property type="match status" value="2"/>
</dbReference>
<gene>
    <name evidence="2" type="ORF">A5779_03495</name>
</gene>
<reference evidence="3" key="1">
    <citation type="submission" date="2016-06" db="EMBL/GenBank/DDBJ databases">
        <authorList>
            <person name="Sutton G."/>
            <person name="Brinkac L."/>
            <person name="Sanka R."/>
            <person name="Adams M."/>
            <person name="Lau E."/>
            <person name="Mehaffy C."/>
            <person name="Tameris M."/>
            <person name="Hatherill M."/>
            <person name="Hanekom W."/>
            <person name="Mahomed H."/>
            <person name="Mcshane H."/>
        </authorList>
    </citation>
    <scope>NUCLEOTIDE SEQUENCE [LARGE SCALE GENOMIC DNA]</scope>
    <source>
        <strain evidence="3">852002-10433_SCH5171157</strain>
    </source>
</reference>
<dbReference type="Proteomes" id="UP000094008">
    <property type="component" value="Unassembled WGS sequence"/>
</dbReference>